<feature type="compositionally biased region" description="Basic residues" evidence="1">
    <location>
        <begin position="90"/>
        <end position="99"/>
    </location>
</feature>
<protein>
    <submittedName>
        <fullName evidence="2">Uncharacterized protein</fullName>
    </submittedName>
</protein>
<accession>A0A7S4FY60</accession>
<reference evidence="2" key="1">
    <citation type="submission" date="2021-01" db="EMBL/GenBank/DDBJ databases">
        <authorList>
            <person name="Corre E."/>
            <person name="Pelletier E."/>
            <person name="Niang G."/>
            <person name="Scheremetjew M."/>
            <person name="Finn R."/>
            <person name="Kale V."/>
            <person name="Holt S."/>
            <person name="Cochrane G."/>
            <person name="Meng A."/>
            <person name="Brown T."/>
            <person name="Cohen L."/>
        </authorList>
    </citation>
    <scope>NUCLEOTIDE SEQUENCE</scope>
    <source>
        <strain evidence="2">CCMP1594</strain>
    </source>
</reference>
<proteinExistence type="predicted"/>
<name>A0A7S4FY60_9EUGL</name>
<dbReference type="EMBL" id="HBJA01086786">
    <property type="protein sequence ID" value="CAE0819092.1"/>
    <property type="molecule type" value="Transcribed_RNA"/>
</dbReference>
<gene>
    <name evidence="2" type="ORF">EGYM00163_LOCUS30261</name>
</gene>
<dbReference type="AlphaFoldDB" id="A0A7S4FY60"/>
<evidence type="ECO:0000256" key="1">
    <source>
        <dbReference type="SAM" id="MobiDB-lite"/>
    </source>
</evidence>
<sequence length="99" mass="11252">MCRQVWRPMSVQEGCTWVVQRQSIQIVHRPQTDHNTCPILLCKPEAHGDRGPATRRPKSTEVWVGVGVTRETSQLMPKLPDSTPKDLRTARNHKSVVQS</sequence>
<evidence type="ECO:0000313" key="2">
    <source>
        <dbReference type="EMBL" id="CAE0819092.1"/>
    </source>
</evidence>
<feature type="region of interest" description="Disordered" evidence="1">
    <location>
        <begin position="72"/>
        <end position="99"/>
    </location>
</feature>
<organism evidence="2">
    <name type="scientific">Eutreptiella gymnastica</name>
    <dbReference type="NCBI Taxonomy" id="73025"/>
    <lineage>
        <taxon>Eukaryota</taxon>
        <taxon>Discoba</taxon>
        <taxon>Euglenozoa</taxon>
        <taxon>Euglenida</taxon>
        <taxon>Spirocuta</taxon>
        <taxon>Euglenophyceae</taxon>
        <taxon>Eutreptiales</taxon>
        <taxon>Eutreptiaceae</taxon>
        <taxon>Eutreptiella</taxon>
    </lineage>
</organism>